<evidence type="ECO:0000313" key="3">
    <source>
        <dbReference type="RefSeq" id="XP_017771517.1"/>
    </source>
</evidence>
<evidence type="ECO:0000313" key="2">
    <source>
        <dbReference type="Proteomes" id="UP000695000"/>
    </source>
</evidence>
<keyword evidence="2" id="KW-1185">Reference proteome</keyword>
<feature type="region of interest" description="Disordered" evidence="1">
    <location>
        <begin position="24"/>
        <end position="102"/>
    </location>
</feature>
<accession>A0ABM1MAB7</accession>
<dbReference type="RefSeq" id="XP_017771517.1">
    <property type="nucleotide sequence ID" value="XM_017916028.1"/>
</dbReference>
<dbReference type="GeneID" id="108558936"/>
<gene>
    <name evidence="3" type="primary">LOC108558936</name>
</gene>
<name>A0ABM1MAB7_NICVS</name>
<dbReference type="Proteomes" id="UP000695000">
    <property type="component" value="Unplaced"/>
</dbReference>
<evidence type="ECO:0000256" key="1">
    <source>
        <dbReference type="SAM" id="MobiDB-lite"/>
    </source>
</evidence>
<organism evidence="2 3">
    <name type="scientific">Nicrophorus vespilloides</name>
    <name type="common">Boreal carrion beetle</name>
    <dbReference type="NCBI Taxonomy" id="110193"/>
    <lineage>
        <taxon>Eukaryota</taxon>
        <taxon>Metazoa</taxon>
        <taxon>Ecdysozoa</taxon>
        <taxon>Arthropoda</taxon>
        <taxon>Hexapoda</taxon>
        <taxon>Insecta</taxon>
        <taxon>Pterygota</taxon>
        <taxon>Neoptera</taxon>
        <taxon>Endopterygota</taxon>
        <taxon>Coleoptera</taxon>
        <taxon>Polyphaga</taxon>
        <taxon>Staphyliniformia</taxon>
        <taxon>Silphidae</taxon>
        <taxon>Nicrophorinae</taxon>
        <taxon>Nicrophorus</taxon>
    </lineage>
</organism>
<reference evidence="3" key="1">
    <citation type="submission" date="2025-08" db="UniProtKB">
        <authorList>
            <consortium name="RefSeq"/>
        </authorList>
    </citation>
    <scope>IDENTIFICATION</scope>
    <source>
        <tissue evidence="3">Whole Larva</tissue>
    </source>
</reference>
<feature type="compositionally biased region" description="Polar residues" evidence="1">
    <location>
        <begin position="24"/>
        <end position="41"/>
    </location>
</feature>
<sequence>MENQVTTGDFGNQTMVEQVDVSIQTNPNDITEAMSQINNRETLPPPQTPTNNLQQTSRSDEPLNSFESVVVISSDEGRPMPPAERPRRRRRRPLQNIPIRSNGTPIIDANFVSPDNRNFVENPYATGRAIRRPNRRPRRFVFSHTIAPNFMYNPAATPRVPSDEEA</sequence>
<protein>
    <submittedName>
        <fullName evidence="3">Uncharacterized protein LOC108558936 isoform X1</fullName>
    </submittedName>
</protein>
<proteinExistence type="predicted"/>